<reference evidence="5" key="2">
    <citation type="submission" date="2015-01" db="EMBL/GenBank/DDBJ databases">
        <title>Evolutionary Origins and Diversification of the Mycorrhizal Mutualists.</title>
        <authorList>
            <consortium name="DOE Joint Genome Institute"/>
            <consortium name="Mycorrhizal Genomics Consortium"/>
            <person name="Kohler A."/>
            <person name="Kuo A."/>
            <person name="Nagy L.G."/>
            <person name="Floudas D."/>
            <person name="Copeland A."/>
            <person name="Barry K.W."/>
            <person name="Cichocki N."/>
            <person name="Veneault-Fourrey C."/>
            <person name="LaButti K."/>
            <person name="Lindquist E.A."/>
            <person name="Lipzen A."/>
            <person name="Lundell T."/>
            <person name="Morin E."/>
            <person name="Murat C."/>
            <person name="Riley R."/>
            <person name="Ohm R."/>
            <person name="Sun H."/>
            <person name="Tunlid A."/>
            <person name="Henrissat B."/>
            <person name="Grigoriev I.V."/>
            <person name="Hibbett D.S."/>
            <person name="Martin F."/>
        </authorList>
    </citation>
    <scope>NUCLEOTIDE SEQUENCE [LARGE SCALE GENOMIC DNA]</scope>
    <source>
        <strain evidence="5">h7</strain>
    </source>
</reference>
<organism evidence="4 5">
    <name type="scientific">Hebeloma cylindrosporum</name>
    <dbReference type="NCBI Taxonomy" id="76867"/>
    <lineage>
        <taxon>Eukaryota</taxon>
        <taxon>Fungi</taxon>
        <taxon>Dikarya</taxon>
        <taxon>Basidiomycota</taxon>
        <taxon>Agaricomycotina</taxon>
        <taxon>Agaricomycetes</taxon>
        <taxon>Agaricomycetidae</taxon>
        <taxon>Agaricales</taxon>
        <taxon>Agaricineae</taxon>
        <taxon>Hymenogastraceae</taxon>
        <taxon>Hebeloma</taxon>
    </lineage>
</organism>
<evidence type="ECO:0000313" key="5">
    <source>
        <dbReference type="Proteomes" id="UP000053424"/>
    </source>
</evidence>
<feature type="signal peptide" evidence="3">
    <location>
        <begin position="1"/>
        <end position="20"/>
    </location>
</feature>
<feature type="compositionally biased region" description="Low complexity" evidence="1">
    <location>
        <begin position="277"/>
        <end position="296"/>
    </location>
</feature>
<keyword evidence="3" id="KW-0732">Signal</keyword>
<feature type="compositionally biased region" description="Polar residues" evidence="1">
    <location>
        <begin position="240"/>
        <end position="249"/>
    </location>
</feature>
<evidence type="ECO:0008006" key="6">
    <source>
        <dbReference type="Google" id="ProtNLM"/>
    </source>
</evidence>
<keyword evidence="2" id="KW-0812">Transmembrane</keyword>
<evidence type="ECO:0000256" key="1">
    <source>
        <dbReference type="SAM" id="MobiDB-lite"/>
    </source>
</evidence>
<dbReference type="Proteomes" id="UP000053424">
    <property type="component" value="Unassembled WGS sequence"/>
</dbReference>
<feature type="transmembrane region" description="Helical" evidence="2">
    <location>
        <begin position="196"/>
        <end position="219"/>
    </location>
</feature>
<dbReference type="STRING" id="686832.A0A0C3C525"/>
<dbReference type="EMBL" id="KN831789">
    <property type="protein sequence ID" value="KIM38681.1"/>
    <property type="molecule type" value="Genomic_DNA"/>
</dbReference>
<feature type="chain" id="PRO_5002172989" description="Mid2 domain-containing protein" evidence="3">
    <location>
        <begin position="21"/>
        <end position="377"/>
    </location>
</feature>
<reference evidence="4 5" key="1">
    <citation type="submission" date="2014-04" db="EMBL/GenBank/DDBJ databases">
        <authorList>
            <consortium name="DOE Joint Genome Institute"/>
            <person name="Kuo A."/>
            <person name="Gay G."/>
            <person name="Dore J."/>
            <person name="Kohler A."/>
            <person name="Nagy L.G."/>
            <person name="Floudas D."/>
            <person name="Copeland A."/>
            <person name="Barry K.W."/>
            <person name="Cichocki N."/>
            <person name="Veneault-Fourrey C."/>
            <person name="LaButti K."/>
            <person name="Lindquist E.A."/>
            <person name="Lipzen A."/>
            <person name="Lundell T."/>
            <person name="Morin E."/>
            <person name="Murat C."/>
            <person name="Sun H."/>
            <person name="Tunlid A."/>
            <person name="Henrissat B."/>
            <person name="Grigoriev I.V."/>
            <person name="Hibbett D.S."/>
            <person name="Martin F."/>
            <person name="Nordberg H.P."/>
            <person name="Cantor M.N."/>
            <person name="Hua S.X."/>
        </authorList>
    </citation>
    <scope>NUCLEOTIDE SEQUENCE [LARGE SCALE GENOMIC DNA]</scope>
    <source>
        <strain evidence="5">h7</strain>
    </source>
</reference>
<evidence type="ECO:0000256" key="2">
    <source>
        <dbReference type="SAM" id="Phobius"/>
    </source>
</evidence>
<protein>
    <recommendedName>
        <fullName evidence="6">Mid2 domain-containing protein</fullName>
    </recommendedName>
</protein>
<feature type="region of interest" description="Disordered" evidence="1">
    <location>
        <begin position="230"/>
        <end position="377"/>
    </location>
</feature>
<dbReference type="HOGENOM" id="CLU_756736_0_0_1"/>
<feature type="region of interest" description="Disordered" evidence="1">
    <location>
        <begin position="161"/>
        <end position="184"/>
    </location>
</feature>
<dbReference type="AlphaFoldDB" id="A0A0C3C525"/>
<sequence length="377" mass="40814">MVLRQMPFLFYLLFLGAVQALRNVTIDDNDDSITYSPSSSWNETDFDELNIGGRHMVTSDTSATATFTFTGIAIYFYSPLWPFRVSTALSLDGEPAQTVDLTDYTVPTVDDGPETVQSQVVWSLVGLENTEHTLVISVGAGEDIAIVDALMYTALDPGDSTSSISKAPSSTSYLPLPTHSSTSAVASTSSSAKKGLSIALGLVCTTFGLLVLGALYWYWRRRQRKREEEELYNEHDDSPEMSNTTQGTYASRGPRTGYYSRPRDPSSRYRPVNNTAPRRVGSSSSIPSASSPLRHSTTISAPSAAVGKVKPKRSKPLTTIPEVVVAREDGWRPTSTTGPNHPDGADRDDTSPRISQATPPWTEIGMSRAGGKATSTP</sequence>
<name>A0A0C3C525_HEBCY</name>
<evidence type="ECO:0000256" key="3">
    <source>
        <dbReference type="SAM" id="SignalP"/>
    </source>
</evidence>
<evidence type="ECO:0000313" key="4">
    <source>
        <dbReference type="EMBL" id="KIM38681.1"/>
    </source>
</evidence>
<dbReference type="Gene3D" id="2.60.120.260">
    <property type="entry name" value="Galactose-binding domain-like"/>
    <property type="match status" value="1"/>
</dbReference>
<accession>A0A0C3C525</accession>
<keyword evidence="2" id="KW-0472">Membrane</keyword>
<keyword evidence="5" id="KW-1185">Reference proteome</keyword>
<keyword evidence="2" id="KW-1133">Transmembrane helix</keyword>
<proteinExistence type="predicted"/>
<gene>
    <name evidence="4" type="ORF">M413DRAFT_447638</name>
</gene>
<dbReference type="OrthoDB" id="3234968at2759"/>